<organism evidence="1">
    <name type="scientific">Myoviridae sp. ct04y17</name>
    <dbReference type="NCBI Taxonomy" id="2827652"/>
    <lineage>
        <taxon>Viruses</taxon>
        <taxon>Duplodnaviria</taxon>
        <taxon>Heunggongvirae</taxon>
        <taxon>Uroviricota</taxon>
        <taxon>Caudoviricetes</taxon>
    </lineage>
</organism>
<sequence>MYKILRIPLRWQKGNNLRLLCPAYVVTFTPTEGFFLSQFVKI</sequence>
<name>A0A8S5SJM4_9CAUD</name>
<proteinExistence type="predicted"/>
<evidence type="ECO:0000313" key="1">
    <source>
        <dbReference type="EMBL" id="DAF50762.1"/>
    </source>
</evidence>
<dbReference type="EMBL" id="BK032600">
    <property type="protein sequence ID" value="DAF50762.1"/>
    <property type="molecule type" value="Genomic_DNA"/>
</dbReference>
<protein>
    <submittedName>
        <fullName evidence="1">Uncharacterized protein</fullName>
    </submittedName>
</protein>
<accession>A0A8S5SJM4</accession>
<reference evidence="1" key="1">
    <citation type="journal article" date="2021" name="Proc. Natl. Acad. Sci. U.S.A.">
        <title>A Catalog of Tens of Thousands of Viruses from Human Metagenomes Reveals Hidden Associations with Chronic Diseases.</title>
        <authorList>
            <person name="Tisza M.J."/>
            <person name="Buck C.B."/>
        </authorList>
    </citation>
    <scope>NUCLEOTIDE SEQUENCE</scope>
    <source>
        <strain evidence="1">Ct04y17</strain>
    </source>
</reference>